<dbReference type="eggNOG" id="KOG3635">
    <property type="taxonomic scope" value="Eukaryota"/>
</dbReference>
<dbReference type="STRING" id="51511.ENSCSAVP00000004813"/>
<keyword evidence="2" id="KW-0321">Glycogen metabolism</keyword>
<dbReference type="PANTHER" id="PTHR10749">
    <property type="entry name" value="PHOSPHORYLASE B KINASE REGULATORY SUBUNIT"/>
    <property type="match status" value="1"/>
</dbReference>
<dbReference type="PANTHER" id="PTHR10749:SF8">
    <property type="entry name" value="PHOSPHORYLASE B KINASE REGULATORY SUBUNIT BETA"/>
    <property type="match status" value="1"/>
</dbReference>
<keyword evidence="2" id="KW-0449">Lipoprotein</keyword>
<dbReference type="GO" id="GO:0005977">
    <property type="term" value="P:glycogen metabolic process"/>
    <property type="evidence" value="ECO:0007669"/>
    <property type="project" value="UniProtKB-UniPathway"/>
</dbReference>
<dbReference type="InterPro" id="IPR008734">
    <property type="entry name" value="PHK_A/B_su"/>
</dbReference>
<name>H2YHL4_CIOSA</name>
<dbReference type="UniPathway" id="UPA00163"/>
<accession>H2YHL4</accession>
<dbReference type="Ensembl" id="ENSCSAVT00000004881.1">
    <property type="protein sequence ID" value="ENSCSAVP00000004813.1"/>
    <property type="gene ID" value="ENSCSAVG00000002872.1"/>
</dbReference>
<reference evidence="4" key="3">
    <citation type="submission" date="2025-09" db="UniProtKB">
        <authorList>
            <consortium name="Ensembl"/>
        </authorList>
    </citation>
    <scope>IDENTIFICATION</scope>
</reference>
<evidence type="ECO:0000259" key="3">
    <source>
        <dbReference type="Pfam" id="PF19292"/>
    </source>
</evidence>
<comment type="subcellular location">
    <subcellularLocation>
        <location evidence="2">Cell membrane</location>
        <topology evidence="2">Lipid-anchor</topology>
        <orientation evidence="2">Cytoplasmic side</orientation>
    </subcellularLocation>
</comment>
<evidence type="ECO:0000256" key="2">
    <source>
        <dbReference type="RuleBase" id="RU364123"/>
    </source>
</evidence>
<dbReference type="InterPro" id="IPR045583">
    <property type="entry name" value="KPBA/B_C"/>
</dbReference>
<keyword evidence="2" id="KW-1003">Cell membrane</keyword>
<dbReference type="AlphaFoldDB" id="H2YHL4"/>
<protein>
    <recommendedName>
        <fullName evidence="2">Phosphorylase b kinase regulatory subunit</fullName>
    </recommendedName>
</protein>
<dbReference type="OMA" id="DIMECTP"/>
<dbReference type="GO" id="GO:0005516">
    <property type="term" value="F:calmodulin binding"/>
    <property type="evidence" value="ECO:0007669"/>
    <property type="project" value="UniProtKB-KW"/>
</dbReference>
<dbReference type="GO" id="GO:0005964">
    <property type="term" value="C:phosphorylase kinase complex"/>
    <property type="evidence" value="ECO:0007669"/>
    <property type="project" value="TreeGrafter"/>
</dbReference>
<evidence type="ECO:0000256" key="1">
    <source>
        <dbReference type="ARBA" id="ARBA00023277"/>
    </source>
</evidence>
<sequence length="228" mass="25823">MLQVRIGWLAHAMRLLLKHRGNVACYQETSGVLEGEVDIHDLSPSDVKKLLFDVLDVDNHTDLSWLQRRQITGALNKTPPDFYCKVWLILERSPQGFVINRHHLMQQPTLSDMGKNEVAWWKKVEGMFAGLHRPEFRQLIMEMLMVMAVLLERNPEIEFCNVTDIGVVVGDAIGEFKKDNKLKEGSDDISEFCNLSPGLLVQYMIKSVVQSLLKGSVSVTSNDACLIS</sequence>
<keyword evidence="2" id="KW-0636">Prenylation</keyword>
<evidence type="ECO:0000313" key="4">
    <source>
        <dbReference type="Ensembl" id="ENSCSAVP00000004813.1"/>
    </source>
</evidence>
<keyword evidence="2" id="KW-0112">Calmodulin-binding</keyword>
<reference evidence="4" key="2">
    <citation type="submission" date="2025-08" db="UniProtKB">
        <authorList>
            <consortium name="Ensembl"/>
        </authorList>
    </citation>
    <scope>IDENTIFICATION</scope>
</reference>
<comment type="function">
    <text evidence="2">Phosphorylase b kinase catalyzes the phosphorylation of serine in certain substrates, including troponin I.</text>
</comment>
<feature type="domain" description="Phosphorylase b kinase regulatory subunit alpha/beta C-terminal" evidence="3">
    <location>
        <begin position="45"/>
        <end position="173"/>
    </location>
</feature>
<dbReference type="HOGENOM" id="CLU_068594_1_0_1"/>
<dbReference type="Proteomes" id="UP000007875">
    <property type="component" value="Unassembled WGS sequence"/>
</dbReference>
<keyword evidence="1 2" id="KW-0119">Carbohydrate metabolism</keyword>
<dbReference type="InParanoid" id="H2YHL4"/>
<evidence type="ECO:0000313" key="5">
    <source>
        <dbReference type="Proteomes" id="UP000007875"/>
    </source>
</evidence>
<dbReference type="Pfam" id="PF19292">
    <property type="entry name" value="KPBB_C"/>
    <property type="match status" value="1"/>
</dbReference>
<dbReference type="GeneTree" id="ENSGT00950000183118"/>
<keyword evidence="5" id="KW-1185">Reference proteome</keyword>
<reference evidence="5" key="1">
    <citation type="submission" date="2003-08" db="EMBL/GenBank/DDBJ databases">
        <authorList>
            <person name="Birren B."/>
            <person name="Nusbaum C."/>
            <person name="Abebe A."/>
            <person name="Abouelleil A."/>
            <person name="Adekoya E."/>
            <person name="Ait-zahra M."/>
            <person name="Allen N."/>
            <person name="Allen T."/>
            <person name="An P."/>
            <person name="Anderson M."/>
            <person name="Anderson S."/>
            <person name="Arachchi H."/>
            <person name="Armbruster J."/>
            <person name="Bachantsang P."/>
            <person name="Baldwin J."/>
            <person name="Barry A."/>
            <person name="Bayul T."/>
            <person name="Blitshsteyn B."/>
            <person name="Bloom T."/>
            <person name="Blye J."/>
            <person name="Boguslavskiy L."/>
            <person name="Borowsky M."/>
            <person name="Boukhgalter B."/>
            <person name="Brunache A."/>
            <person name="Butler J."/>
            <person name="Calixte N."/>
            <person name="Calvo S."/>
            <person name="Camarata J."/>
            <person name="Campo K."/>
            <person name="Chang J."/>
            <person name="Cheshatsang Y."/>
            <person name="Citroen M."/>
            <person name="Collymore A."/>
            <person name="Considine T."/>
            <person name="Cook A."/>
            <person name="Cooke P."/>
            <person name="Corum B."/>
            <person name="Cuomo C."/>
            <person name="David R."/>
            <person name="Dawoe T."/>
            <person name="Degray S."/>
            <person name="Dodge S."/>
            <person name="Dooley K."/>
            <person name="Dorje P."/>
            <person name="Dorjee K."/>
            <person name="Dorris L."/>
            <person name="Duffey N."/>
            <person name="Dupes A."/>
            <person name="Elkins T."/>
            <person name="Engels R."/>
            <person name="Erickson J."/>
            <person name="Farina A."/>
            <person name="Faro S."/>
            <person name="Ferreira P."/>
            <person name="Fischer H."/>
            <person name="Fitzgerald M."/>
            <person name="Foley K."/>
            <person name="Gage D."/>
            <person name="Galagan J."/>
            <person name="Gearin G."/>
            <person name="Gnerre S."/>
            <person name="Gnirke A."/>
            <person name="Goyette A."/>
            <person name="Graham J."/>
            <person name="Grandbois E."/>
            <person name="Gyaltsen K."/>
            <person name="Hafez N."/>
            <person name="Hagopian D."/>
            <person name="Hagos B."/>
            <person name="Hall J."/>
            <person name="Hatcher B."/>
            <person name="Heller A."/>
            <person name="Higgins H."/>
            <person name="Honan T."/>
            <person name="Horn A."/>
            <person name="Houde N."/>
            <person name="Hughes L."/>
            <person name="Hulme W."/>
            <person name="Husby E."/>
            <person name="Iliev I."/>
            <person name="Jaffe D."/>
            <person name="Jones C."/>
            <person name="Kamal M."/>
            <person name="Kamat A."/>
            <person name="Kamvysselis M."/>
            <person name="Karlsson E."/>
            <person name="Kells C."/>
            <person name="Kieu A."/>
            <person name="Kisner P."/>
            <person name="Kodira C."/>
            <person name="Kulbokas E."/>
            <person name="Labutti K."/>
            <person name="Lama D."/>
            <person name="Landers T."/>
            <person name="Leger J."/>
            <person name="Levine S."/>
            <person name="Lewis D."/>
            <person name="Lewis T."/>
            <person name="Lindblad-toh K."/>
            <person name="Liu X."/>
            <person name="Lokyitsang T."/>
            <person name="Lokyitsang Y."/>
            <person name="Lucien O."/>
            <person name="Lui A."/>
            <person name="Ma L.J."/>
            <person name="Mabbitt R."/>
            <person name="Macdonald J."/>
            <person name="Maclean C."/>
            <person name="Major J."/>
            <person name="Manning J."/>
            <person name="Marabella R."/>
            <person name="Maru K."/>
            <person name="Matthews C."/>
            <person name="Mauceli E."/>
            <person name="Mccarthy M."/>
            <person name="Mcdonough S."/>
            <person name="Mcghee T."/>
            <person name="Meldrim J."/>
            <person name="Meneus L."/>
            <person name="Mesirov J."/>
            <person name="Mihalev A."/>
            <person name="Mihova T."/>
            <person name="Mikkelsen T."/>
            <person name="Mlenga V."/>
            <person name="Moru K."/>
            <person name="Mozes J."/>
            <person name="Mulrain L."/>
            <person name="Munson G."/>
            <person name="Naylor J."/>
            <person name="Newes C."/>
            <person name="Nguyen C."/>
            <person name="Nguyen N."/>
            <person name="Nguyen T."/>
            <person name="Nicol R."/>
            <person name="Nielsen C."/>
            <person name="Nizzari M."/>
            <person name="Norbu C."/>
            <person name="Norbu N."/>
            <person name="O'donnell P."/>
            <person name="Okoawo O."/>
            <person name="O'leary S."/>
            <person name="Omotosho B."/>
            <person name="O'neill K."/>
            <person name="Osman S."/>
            <person name="Parker S."/>
            <person name="Perrin D."/>
            <person name="Phunkhang P."/>
            <person name="Piqani B."/>
            <person name="Purcell S."/>
            <person name="Rachupka T."/>
            <person name="Ramasamy U."/>
            <person name="Rameau R."/>
            <person name="Ray V."/>
            <person name="Raymond C."/>
            <person name="Retta R."/>
            <person name="Richardson S."/>
            <person name="Rise C."/>
            <person name="Rodriguez J."/>
            <person name="Rogers J."/>
            <person name="Rogov P."/>
            <person name="Rutman M."/>
            <person name="Schupbach R."/>
            <person name="Seaman C."/>
            <person name="Settipalli S."/>
            <person name="Sharpe T."/>
            <person name="Sheridan J."/>
            <person name="Sherpa N."/>
            <person name="Shi J."/>
            <person name="Smirnov S."/>
            <person name="Smith C."/>
            <person name="Sougnez C."/>
            <person name="Spencer B."/>
            <person name="Stalker J."/>
            <person name="Stange-thomann N."/>
            <person name="Stavropoulos S."/>
            <person name="Stetson K."/>
            <person name="Stone C."/>
            <person name="Stone S."/>
            <person name="Stubbs M."/>
            <person name="Talamas J."/>
            <person name="Tchuinga P."/>
            <person name="Tenzing P."/>
            <person name="Tesfaye S."/>
            <person name="Theodore J."/>
            <person name="Thoulutsang Y."/>
            <person name="Topham K."/>
            <person name="Towey S."/>
            <person name="Tsamla T."/>
            <person name="Tsomo N."/>
            <person name="Vallee D."/>
            <person name="Vassiliev H."/>
            <person name="Venkataraman V."/>
            <person name="Vinson J."/>
            <person name="Vo A."/>
            <person name="Wade C."/>
            <person name="Wang S."/>
            <person name="Wangchuk T."/>
            <person name="Wangdi T."/>
            <person name="Whittaker C."/>
            <person name="Wilkinson J."/>
            <person name="Wu Y."/>
            <person name="Wyman D."/>
            <person name="Yadav S."/>
            <person name="Yang S."/>
            <person name="Yang X."/>
            <person name="Yeager S."/>
            <person name="Yee E."/>
            <person name="Young G."/>
            <person name="Zainoun J."/>
            <person name="Zembeck L."/>
            <person name="Zimmer A."/>
            <person name="Zody M."/>
            <person name="Lander E."/>
        </authorList>
    </citation>
    <scope>NUCLEOTIDE SEQUENCE [LARGE SCALE GENOMIC DNA]</scope>
</reference>
<comment type="similarity">
    <text evidence="2">Belongs to the phosphorylase b kinase regulatory chain family.</text>
</comment>
<keyword evidence="2" id="KW-0472">Membrane</keyword>
<proteinExistence type="inferred from homology"/>
<comment type="pathway">
    <text evidence="2">Glycan biosynthesis; glycogen metabolism.</text>
</comment>
<organism evidence="4 5">
    <name type="scientific">Ciona savignyi</name>
    <name type="common">Pacific transparent sea squirt</name>
    <dbReference type="NCBI Taxonomy" id="51511"/>
    <lineage>
        <taxon>Eukaryota</taxon>
        <taxon>Metazoa</taxon>
        <taxon>Chordata</taxon>
        <taxon>Tunicata</taxon>
        <taxon>Ascidiacea</taxon>
        <taxon>Phlebobranchia</taxon>
        <taxon>Cionidae</taxon>
        <taxon>Ciona</taxon>
    </lineage>
</organism>
<dbReference type="GO" id="GO:0005886">
    <property type="term" value="C:plasma membrane"/>
    <property type="evidence" value="ECO:0007669"/>
    <property type="project" value="UniProtKB-SubCell"/>
</dbReference>